<evidence type="ECO:0000256" key="8">
    <source>
        <dbReference type="SAM" id="MobiDB-lite"/>
    </source>
</evidence>
<gene>
    <name evidence="10" type="primary">soxR</name>
    <name evidence="10" type="ORF">Aple_092070</name>
</gene>
<comment type="caution">
    <text evidence="10">The sequence shown here is derived from an EMBL/GenBank/DDBJ whole genome shotgun (WGS) entry which is preliminary data.</text>
</comment>
<dbReference type="RefSeq" id="WP_155351040.1">
    <property type="nucleotide sequence ID" value="NZ_BAAAHM010000046.1"/>
</dbReference>
<evidence type="ECO:0000256" key="6">
    <source>
        <dbReference type="ARBA" id="ARBA00023125"/>
    </source>
</evidence>
<evidence type="ECO:0000256" key="5">
    <source>
        <dbReference type="ARBA" id="ARBA00023015"/>
    </source>
</evidence>
<dbReference type="OrthoDB" id="9802944at2"/>
<feature type="region of interest" description="Disordered" evidence="8">
    <location>
        <begin position="135"/>
        <end position="155"/>
    </location>
</feature>
<reference evidence="10 11" key="1">
    <citation type="submission" date="2019-10" db="EMBL/GenBank/DDBJ databases">
        <title>Whole genome shotgun sequence of Acrocarpospora pleiomorpha NBRC 16267.</title>
        <authorList>
            <person name="Ichikawa N."/>
            <person name="Kimura A."/>
            <person name="Kitahashi Y."/>
            <person name="Komaki H."/>
            <person name="Oguchi A."/>
        </authorList>
    </citation>
    <scope>NUCLEOTIDE SEQUENCE [LARGE SCALE GENOMIC DNA]</scope>
    <source>
        <strain evidence="10 11">NBRC 16267</strain>
    </source>
</reference>
<dbReference type="AlphaFoldDB" id="A0A5M3Y5A3"/>
<accession>A0A5M3Y5A3</accession>
<dbReference type="PANTHER" id="PTHR30204:SF0">
    <property type="entry name" value="REDOX-SENSITIVE TRANSCRIPTIONAL ACTIVATOR SOXR"/>
    <property type="match status" value="1"/>
</dbReference>
<dbReference type="GO" id="GO:0003677">
    <property type="term" value="F:DNA binding"/>
    <property type="evidence" value="ECO:0007669"/>
    <property type="project" value="UniProtKB-KW"/>
</dbReference>
<keyword evidence="3" id="KW-0408">Iron</keyword>
<dbReference type="InterPro" id="IPR047057">
    <property type="entry name" value="MerR_fam"/>
</dbReference>
<dbReference type="EMBL" id="BLAF01000083">
    <property type="protein sequence ID" value="GES26308.1"/>
    <property type="molecule type" value="Genomic_DNA"/>
</dbReference>
<dbReference type="InterPro" id="IPR010211">
    <property type="entry name" value="Redox-sen_tscrpt-act_SoxR"/>
</dbReference>
<keyword evidence="2" id="KW-0479">Metal-binding</keyword>
<proteinExistence type="predicted"/>
<keyword evidence="5" id="KW-0805">Transcription regulation</keyword>
<dbReference type="InterPro" id="IPR000551">
    <property type="entry name" value="MerR-type_HTH_dom"/>
</dbReference>
<dbReference type="GO" id="GO:0003700">
    <property type="term" value="F:DNA-binding transcription factor activity"/>
    <property type="evidence" value="ECO:0007669"/>
    <property type="project" value="InterPro"/>
</dbReference>
<evidence type="ECO:0000256" key="7">
    <source>
        <dbReference type="ARBA" id="ARBA00023163"/>
    </source>
</evidence>
<dbReference type="PROSITE" id="PS00552">
    <property type="entry name" value="HTH_MERR_1"/>
    <property type="match status" value="1"/>
</dbReference>
<dbReference type="SUPFAM" id="SSF46955">
    <property type="entry name" value="Putative DNA-binding domain"/>
    <property type="match status" value="1"/>
</dbReference>
<keyword evidence="6" id="KW-0238">DNA-binding</keyword>
<evidence type="ECO:0000313" key="11">
    <source>
        <dbReference type="Proteomes" id="UP000377595"/>
    </source>
</evidence>
<sequence length="155" mass="17324">MDSLSPDAVWLKPGQVAKRAGVAVSTLHYYESLGLIRSRRTAGGRREYRRDTLRLVAFIRASQTLGISLERIKQALDGLPHDIPPTKRDWARLAREWREDLSARIDRLTALRDNLANCIGCGCLSLTACPYTNPADRLGREGPGARRLTTPNERS</sequence>
<keyword evidence="4" id="KW-0411">Iron-sulfur</keyword>
<dbReference type="GO" id="GO:0051537">
    <property type="term" value="F:2 iron, 2 sulfur cluster binding"/>
    <property type="evidence" value="ECO:0007669"/>
    <property type="project" value="UniProtKB-KW"/>
</dbReference>
<dbReference type="GO" id="GO:0006979">
    <property type="term" value="P:response to oxidative stress"/>
    <property type="evidence" value="ECO:0007669"/>
    <property type="project" value="InterPro"/>
</dbReference>
<dbReference type="SMART" id="SM00422">
    <property type="entry name" value="HTH_MERR"/>
    <property type="match status" value="1"/>
</dbReference>
<dbReference type="PRINTS" id="PR00040">
    <property type="entry name" value="HTHMERR"/>
</dbReference>
<evidence type="ECO:0000256" key="3">
    <source>
        <dbReference type="ARBA" id="ARBA00023004"/>
    </source>
</evidence>
<evidence type="ECO:0000256" key="1">
    <source>
        <dbReference type="ARBA" id="ARBA00022714"/>
    </source>
</evidence>
<dbReference type="Proteomes" id="UP000377595">
    <property type="component" value="Unassembled WGS sequence"/>
</dbReference>
<keyword evidence="11" id="KW-1185">Reference proteome</keyword>
<dbReference type="Gene3D" id="1.10.1660.10">
    <property type="match status" value="1"/>
</dbReference>
<dbReference type="InterPro" id="IPR015358">
    <property type="entry name" value="Tscrpt_reg_MerR_DNA-bd"/>
</dbReference>
<keyword evidence="1" id="KW-0001">2Fe-2S</keyword>
<dbReference type="InterPro" id="IPR009061">
    <property type="entry name" value="DNA-bd_dom_put_sf"/>
</dbReference>
<evidence type="ECO:0000256" key="4">
    <source>
        <dbReference type="ARBA" id="ARBA00023014"/>
    </source>
</evidence>
<dbReference type="NCBIfam" id="TIGR01950">
    <property type="entry name" value="SoxR"/>
    <property type="match status" value="1"/>
</dbReference>
<dbReference type="PROSITE" id="PS50937">
    <property type="entry name" value="HTH_MERR_2"/>
    <property type="match status" value="1"/>
</dbReference>
<evidence type="ECO:0000256" key="2">
    <source>
        <dbReference type="ARBA" id="ARBA00022723"/>
    </source>
</evidence>
<dbReference type="Pfam" id="PF09278">
    <property type="entry name" value="MerR-DNA-bind"/>
    <property type="match status" value="1"/>
</dbReference>
<dbReference type="CDD" id="cd01110">
    <property type="entry name" value="HTH_SoxR"/>
    <property type="match status" value="1"/>
</dbReference>
<dbReference type="PANTHER" id="PTHR30204">
    <property type="entry name" value="REDOX-CYCLING DRUG-SENSING TRANSCRIPTIONAL ACTIVATOR SOXR"/>
    <property type="match status" value="1"/>
</dbReference>
<name>A0A5M3Y5A3_9ACTN</name>
<organism evidence="10 11">
    <name type="scientific">Acrocarpospora pleiomorpha</name>
    <dbReference type="NCBI Taxonomy" id="90975"/>
    <lineage>
        <taxon>Bacteria</taxon>
        <taxon>Bacillati</taxon>
        <taxon>Actinomycetota</taxon>
        <taxon>Actinomycetes</taxon>
        <taxon>Streptosporangiales</taxon>
        <taxon>Streptosporangiaceae</taxon>
        <taxon>Acrocarpospora</taxon>
    </lineage>
</organism>
<dbReference type="Pfam" id="PF00376">
    <property type="entry name" value="MerR"/>
    <property type="match status" value="1"/>
</dbReference>
<evidence type="ECO:0000313" key="10">
    <source>
        <dbReference type="EMBL" id="GES26308.1"/>
    </source>
</evidence>
<evidence type="ECO:0000259" key="9">
    <source>
        <dbReference type="PROSITE" id="PS50937"/>
    </source>
</evidence>
<feature type="domain" description="HTH merR-type" evidence="9">
    <location>
        <begin position="10"/>
        <end position="78"/>
    </location>
</feature>
<protein>
    <submittedName>
        <fullName evidence="10">Redox-sensitive transcriptional activator SoxR</fullName>
    </submittedName>
</protein>
<keyword evidence="7" id="KW-0804">Transcription</keyword>
<dbReference type="GO" id="GO:0046872">
    <property type="term" value="F:metal ion binding"/>
    <property type="evidence" value="ECO:0007669"/>
    <property type="project" value="UniProtKB-KW"/>
</dbReference>